<dbReference type="GO" id="GO:0016887">
    <property type="term" value="F:ATP hydrolysis activity"/>
    <property type="evidence" value="ECO:0007669"/>
    <property type="project" value="InterPro"/>
</dbReference>
<dbReference type="STRING" id="252305.OB2597_20546"/>
<dbReference type="SUPFAM" id="SSF52540">
    <property type="entry name" value="P-loop containing nucleoside triphosphate hydrolases"/>
    <property type="match status" value="1"/>
</dbReference>
<dbReference type="OrthoDB" id="9806149at2"/>
<dbReference type="GO" id="GO:0015807">
    <property type="term" value="P:L-amino acid transport"/>
    <property type="evidence" value="ECO:0007669"/>
    <property type="project" value="TreeGrafter"/>
</dbReference>
<dbReference type="InterPro" id="IPR017871">
    <property type="entry name" value="ABC_transporter-like_CS"/>
</dbReference>
<keyword evidence="2" id="KW-0813">Transport</keyword>
<dbReference type="Gene3D" id="3.40.50.300">
    <property type="entry name" value="P-loop containing nucleotide triphosphate hydrolases"/>
    <property type="match status" value="1"/>
</dbReference>
<dbReference type="InterPro" id="IPR003593">
    <property type="entry name" value="AAA+_ATPase"/>
</dbReference>
<keyword evidence="3" id="KW-0547">Nucleotide-binding</keyword>
<dbReference type="PANTHER" id="PTHR43820:SF2">
    <property type="entry name" value="ABC TRANSPORTER ATP-BINDING PROTEIN"/>
    <property type="match status" value="1"/>
</dbReference>
<dbReference type="InterPro" id="IPR003439">
    <property type="entry name" value="ABC_transporter-like_ATP-bd"/>
</dbReference>
<evidence type="ECO:0000256" key="5">
    <source>
        <dbReference type="ARBA" id="ARBA00022970"/>
    </source>
</evidence>
<keyword evidence="4" id="KW-0067">ATP-binding</keyword>
<keyword evidence="8" id="KW-1185">Reference proteome</keyword>
<dbReference type="SMART" id="SM00382">
    <property type="entry name" value="AAA"/>
    <property type="match status" value="1"/>
</dbReference>
<dbReference type="InterPro" id="IPR052156">
    <property type="entry name" value="BCAA_Transport_ATP-bd_LivF"/>
</dbReference>
<comment type="similarity">
    <text evidence="1">Belongs to the ABC transporter superfamily.</text>
</comment>
<evidence type="ECO:0000256" key="1">
    <source>
        <dbReference type="ARBA" id="ARBA00005417"/>
    </source>
</evidence>
<evidence type="ECO:0000313" key="7">
    <source>
        <dbReference type="EMBL" id="EAQ02052.1"/>
    </source>
</evidence>
<proteinExistence type="inferred from homology"/>
<dbReference type="PROSITE" id="PS50893">
    <property type="entry name" value="ABC_TRANSPORTER_2"/>
    <property type="match status" value="1"/>
</dbReference>
<sequence>MHSEPLLQIAGLNLRYGSSHVLHDISLTLGARPLTILGRNGMGKTSLCNAIIGLAPHFSGSIRLAGTELTGLTPEHRARLGIGYVPQGRRIFRSLSVEEHLTIVAQKGGDWTIERVYETFPRLKERRRNLGDRLSGGEQQMLAISRALLLNPRLLVLDEPTEGLAPAIVSDVVALVREVSQQGMAVLMVEQNLHAALAAVEDAAILVGGEIVEHMSAQALATDPAMQKRHLALELA</sequence>
<reference evidence="7 8" key="1">
    <citation type="journal article" date="2010" name="J. Bacteriol.">
        <title>Genome sequences of Oceanicola granulosus HTCC2516(T) and Oceanicola batsensis HTCC2597(TDelta).</title>
        <authorList>
            <person name="Thrash J.C."/>
            <person name="Cho J.C."/>
            <person name="Vergin K.L."/>
            <person name="Giovannoni S.J."/>
        </authorList>
    </citation>
    <scope>NUCLEOTIDE SEQUENCE [LARGE SCALE GENOMIC DNA]</scope>
    <source>
        <strain evidence="8">ATCC BAA-863 / DSM 15984 / KCTC 12145 / HTCC2597</strain>
    </source>
</reference>
<dbReference type="Pfam" id="PF00005">
    <property type="entry name" value="ABC_tran"/>
    <property type="match status" value="1"/>
</dbReference>
<dbReference type="AlphaFoldDB" id="A3U169"/>
<name>A3U169_PSEBH</name>
<evidence type="ECO:0000259" key="6">
    <source>
        <dbReference type="PROSITE" id="PS50893"/>
    </source>
</evidence>
<organism evidence="7 8">
    <name type="scientific">Pseudooceanicola batsensis (strain ATCC BAA-863 / DSM 15984 / KCTC 12145 / HTCC2597)</name>
    <name type="common">Oceanicola batsensis</name>
    <dbReference type="NCBI Taxonomy" id="252305"/>
    <lineage>
        <taxon>Bacteria</taxon>
        <taxon>Pseudomonadati</taxon>
        <taxon>Pseudomonadota</taxon>
        <taxon>Alphaproteobacteria</taxon>
        <taxon>Rhodobacterales</taxon>
        <taxon>Paracoccaceae</taxon>
        <taxon>Pseudooceanicola</taxon>
    </lineage>
</organism>
<evidence type="ECO:0000256" key="2">
    <source>
        <dbReference type="ARBA" id="ARBA00022448"/>
    </source>
</evidence>
<dbReference type="Proteomes" id="UP000004318">
    <property type="component" value="Unassembled WGS sequence"/>
</dbReference>
<protein>
    <submittedName>
        <fullName evidence="7">ABC transporter permease protein</fullName>
    </submittedName>
</protein>
<feature type="domain" description="ABC transporter" evidence="6">
    <location>
        <begin position="7"/>
        <end position="233"/>
    </location>
</feature>
<evidence type="ECO:0000256" key="4">
    <source>
        <dbReference type="ARBA" id="ARBA00022840"/>
    </source>
</evidence>
<dbReference type="InterPro" id="IPR027417">
    <property type="entry name" value="P-loop_NTPase"/>
</dbReference>
<accession>A3U169</accession>
<dbReference type="PROSITE" id="PS00211">
    <property type="entry name" value="ABC_TRANSPORTER_1"/>
    <property type="match status" value="1"/>
</dbReference>
<dbReference type="EMBL" id="AAMO01000009">
    <property type="protein sequence ID" value="EAQ02052.1"/>
    <property type="molecule type" value="Genomic_DNA"/>
</dbReference>
<dbReference type="PANTHER" id="PTHR43820">
    <property type="entry name" value="HIGH-AFFINITY BRANCHED-CHAIN AMINO ACID TRANSPORT ATP-BINDING PROTEIN LIVF"/>
    <property type="match status" value="1"/>
</dbReference>
<dbReference type="HOGENOM" id="CLU_000604_1_2_5"/>
<dbReference type="GO" id="GO:0015658">
    <property type="term" value="F:branched-chain amino acid transmembrane transporter activity"/>
    <property type="evidence" value="ECO:0007669"/>
    <property type="project" value="TreeGrafter"/>
</dbReference>
<dbReference type="RefSeq" id="WP_009804052.1">
    <property type="nucleotide sequence ID" value="NZ_AAMO01000009.1"/>
</dbReference>
<evidence type="ECO:0000313" key="8">
    <source>
        <dbReference type="Proteomes" id="UP000004318"/>
    </source>
</evidence>
<dbReference type="CDD" id="cd03224">
    <property type="entry name" value="ABC_TM1139_LivF_branched"/>
    <property type="match status" value="1"/>
</dbReference>
<comment type="caution">
    <text evidence="7">The sequence shown here is derived from an EMBL/GenBank/DDBJ whole genome shotgun (WGS) entry which is preliminary data.</text>
</comment>
<keyword evidence="5" id="KW-0029">Amino-acid transport</keyword>
<dbReference type="GO" id="GO:0005524">
    <property type="term" value="F:ATP binding"/>
    <property type="evidence" value="ECO:0007669"/>
    <property type="project" value="UniProtKB-KW"/>
</dbReference>
<evidence type="ECO:0000256" key="3">
    <source>
        <dbReference type="ARBA" id="ARBA00022741"/>
    </source>
</evidence>
<gene>
    <name evidence="7" type="ORF">OB2597_20546</name>
</gene>